<protein>
    <submittedName>
        <fullName evidence="2">Uncharacterized protein</fullName>
    </submittedName>
</protein>
<comment type="caution">
    <text evidence="2">The sequence shown here is derived from an EMBL/GenBank/DDBJ whole genome shotgun (WGS) entry which is preliminary data.</text>
</comment>
<feature type="compositionally biased region" description="Polar residues" evidence="1">
    <location>
        <begin position="117"/>
        <end position="134"/>
    </location>
</feature>
<evidence type="ECO:0000313" key="2">
    <source>
        <dbReference type="EMBL" id="RBP73019.1"/>
    </source>
</evidence>
<keyword evidence="3" id="KW-1185">Reference proteome</keyword>
<accession>A0A366INU6</accession>
<sequence length="209" mass="23492">MTLAPNEEVVDAEIVPTKMEAVASIERAIEHAEGFWREILWQVQNRIWEQLGYDSFDALWEHRYSRLGVRISRDERPELVAALRSIGQTQQEIAEKVGVHVNTVANDISTHKIVGSESITNSRGQARPASYSTEPKSEPDPPPNVDPDTGEIKDSPSPRDSMAVALINDLRGPWRRGITSTARKMTATERRLIIDALENTLKELKEIQS</sequence>
<gene>
    <name evidence="2" type="ORF">DFO65_103314</name>
</gene>
<reference evidence="2 3" key="1">
    <citation type="submission" date="2018-06" db="EMBL/GenBank/DDBJ databases">
        <title>Freshwater and sediment microbial communities from various areas in North America, analyzing microbe dynamics in response to fracking.</title>
        <authorList>
            <person name="Lamendella R."/>
        </authorList>
    </citation>
    <scope>NUCLEOTIDE SEQUENCE [LARGE SCALE GENOMIC DNA]</scope>
    <source>
        <strain evidence="2 3">3b_TX</strain>
    </source>
</reference>
<organism evidence="2 3">
    <name type="scientific">Brevibacterium celere</name>
    <dbReference type="NCBI Taxonomy" id="225845"/>
    <lineage>
        <taxon>Bacteria</taxon>
        <taxon>Bacillati</taxon>
        <taxon>Actinomycetota</taxon>
        <taxon>Actinomycetes</taxon>
        <taxon>Micrococcales</taxon>
        <taxon>Brevibacteriaceae</taxon>
        <taxon>Brevibacterium</taxon>
    </lineage>
</organism>
<dbReference type="AlphaFoldDB" id="A0A366INU6"/>
<proteinExistence type="predicted"/>
<dbReference type="RefSeq" id="WP_113903488.1">
    <property type="nucleotide sequence ID" value="NZ_QNSB01000003.1"/>
</dbReference>
<dbReference type="Proteomes" id="UP000253509">
    <property type="component" value="Unassembled WGS sequence"/>
</dbReference>
<evidence type="ECO:0000256" key="1">
    <source>
        <dbReference type="SAM" id="MobiDB-lite"/>
    </source>
</evidence>
<dbReference type="EMBL" id="QNSB01000003">
    <property type="protein sequence ID" value="RBP73019.1"/>
    <property type="molecule type" value="Genomic_DNA"/>
</dbReference>
<evidence type="ECO:0000313" key="3">
    <source>
        <dbReference type="Proteomes" id="UP000253509"/>
    </source>
</evidence>
<name>A0A366INU6_9MICO</name>
<feature type="region of interest" description="Disordered" evidence="1">
    <location>
        <begin position="115"/>
        <end position="160"/>
    </location>
</feature>